<sequence length="106" mass="11645">MIDIGKKIRERRKVLGMTGVEVAKAVGIGQSTLSQIENGTSPTLDTLFKICNALSIKPSELLADENEPSLPPDLLQLIETAKKLTPEERKNLNVFLQSTLERTGNK</sequence>
<evidence type="ECO:0000313" key="3">
    <source>
        <dbReference type="EMBL" id="SDH83686.1"/>
    </source>
</evidence>
<organism evidence="3 4">
    <name type="scientific">Aneurinibacillus thermoaerophilus</name>
    <dbReference type="NCBI Taxonomy" id="143495"/>
    <lineage>
        <taxon>Bacteria</taxon>
        <taxon>Bacillati</taxon>
        <taxon>Bacillota</taxon>
        <taxon>Bacilli</taxon>
        <taxon>Bacillales</taxon>
        <taxon>Paenibacillaceae</taxon>
        <taxon>Aneurinibacillus group</taxon>
        <taxon>Aneurinibacillus</taxon>
    </lineage>
</organism>
<proteinExistence type="predicted"/>
<feature type="domain" description="HTH cro/C1-type" evidence="2">
    <location>
        <begin position="8"/>
        <end position="61"/>
    </location>
</feature>
<reference evidence="3 4" key="1">
    <citation type="submission" date="2016-10" db="EMBL/GenBank/DDBJ databases">
        <authorList>
            <person name="de Groot N.N."/>
        </authorList>
    </citation>
    <scope>NUCLEOTIDE SEQUENCE [LARGE SCALE GENOMIC DNA]</scope>
    <source>
        <strain evidence="3 4">L 420-91</strain>
    </source>
</reference>
<accession>A0A1G8FNY2</accession>
<dbReference type="InterPro" id="IPR010982">
    <property type="entry name" value="Lambda_DNA-bd_dom_sf"/>
</dbReference>
<dbReference type="PANTHER" id="PTHR46797">
    <property type="entry name" value="HTH-TYPE TRANSCRIPTIONAL REGULATOR"/>
    <property type="match status" value="1"/>
</dbReference>
<dbReference type="SMART" id="SM00530">
    <property type="entry name" value="HTH_XRE"/>
    <property type="match status" value="1"/>
</dbReference>
<dbReference type="OrthoDB" id="9814553at2"/>
<dbReference type="RefSeq" id="WP_091261564.1">
    <property type="nucleotide sequence ID" value="NZ_FNDE01000075.1"/>
</dbReference>
<dbReference type="PROSITE" id="PS50943">
    <property type="entry name" value="HTH_CROC1"/>
    <property type="match status" value="1"/>
</dbReference>
<evidence type="ECO:0000256" key="1">
    <source>
        <dbReference type="ARBA" id="ARBA00023125"/>
    </source>
</evidence>
<evidence type="ECO:0000313" key="4">
    <source>
        <dbReference type="Proteomes" id="UP000198956"/>
    </source>
</evidence>
<dbReference type="AlphaFoldDB" id="A0A1G8FNY2"/>
<protein>
    <submittedName>
        <fullName evidence="3">Transcriptional regulator, contains XRE-family HTH domain</fullName>
    </submittedName>
</protein>
<dbReference type="EMBL" id="FNDE01000075">
    <property type="protein sequence ID" value="SDH83686.1"/>
    <property type="molecule type" value="Genomic_DNA"/>
</dbReference>
<dbReference type="Pfam" id="PF01381">
    <property type="entry name" value="HTH_3"/>
    <property type="match status" value="1"/>
</dbReference>
<gene>
    <name evidence="3" type="ORF">SAMN04489735_10756</name>
</gene>
<name>A0A1G8FNY2_ANETH</name>
<keyword evidence="1" id="KW-0238">DNA-binding</keyword>
<dbReference type="CDD" id="cd00093">
    <property type="entry name" value="HTH_XRE"/>
    <property type="match status" value="1"/>
</dbReference>
<dbReference type="Proteomes" id="UP000198956">
    <property type="component" value="Unassembled WGS sequence"/>
</dbReference>
<evidence type="ECO:0000259" key="2">
    <source>
        <dbReference type="PROSITE" id="PS50943"/>
    </source>
</evidence>
<dbReference type="InterPro" id="IPR050807">
    <property type="entry name" value="TransReg_Diox_bact_type"/>
</dbReference>
<dbReference type="GO" id="GO:0003677">
    <property type="term" value="F:DNA binding"/>
    <property type="evidence" value="ECO:0007669"/>
    <property type="project" value="UniProtKB-KW"/>
</dbReference>
<dbReference type="SUPFAM" id="SSF47413">
    <property type="entry name" value="lambda repressor-like DNA-binding domains"/>
    <property type="match status" value="1"/>
</dbReference>
<dbReference type="GO" id="GO:0003700">
    <property type="term" value="F:DNA-binding transcription factor activity"/>
    <property type="evidence" value="ECO:0007669"/>
    <property type="project" value="TreeGrafter"/>
</dbReference>
<dbReference type="Gene3D" id="1.10.260.40">
    <property type="entry name" value="lambda repressor-like DNA-binding domains"/>
    <property type="match status" value="1"/>
</dbReference>
<dbReference type="InterPro" id="IPR001387">
    <property type="entry name" value="Cro/C1-type_HTH"/>
</dbReference>
<dbReference type="GO" id="GO:0005829">
    <property type="term" value="C:cytosol"/>
    <property type="evidence" value="ECO:0007669"/>
    <property type="project" value="TreeGrafter"/>
</dbReference>
<dbReference type="PANTHER" id="PTHR46797:SF1">
    <property type="entry name" value="METHYLPHOSPHONATE SYNTHASE"/>
    <property type="match status" value="1"/>
</dbReference>